<feature type="compositionally biased region" description="Low complexity" evidence="1">
    <location>
        <begin position="292"/>
        <end position="305"/>
    </location>
</feature>
<organism evidence="2 3">
    <name type="scientific">Roseibium sediminicola</name>
    <dbReference type="NCBI Taxonomy" id="2933272"/>
    <lineage>
        <taxon>Bacteria</taxon>
        <taxon>Pseudomonadati</taxon>
        <taxon>Pseudomonadota</taxon>
        <taxon>Alphaproteobacteria</taxon>
        <taxon>Hyphomicrobiales</taxon>
        <taxon>Stappiaceae</taxon>
        <taxon>Roseibium</taxon>
    </lineage>
</organism>
<feature type="compositionally biased region" description="Low complexity" evidence="1">
    <location>
        <begin position="226"/>
        <end position="242"/>
    </location>
</feature>
<feature type="compositionally biased region" description="Basic and acidic residues" evidence="1">
    <location>
        <begin position="282"/>
        <end position="291"/>
    </location>
</feature>
<keyword evidence="3" id="KW-1185">Reference proteome</keyword>
<feature type="compositionally biased region" description="Low complexity" evidence="1">
    <location>
        <begin position="39"/>
        <end position="48"/>
    </location>
</feature>
<protein>
    <recommendedName>
        <fullName evidence="4">SprA-related family protein</fullName>
    </recommendedName>
</protein>
<feature type="region of interest" description="Disordered" evidence="1">
    <location>
        <begin position="207"/>
        <end position="317"/>
    </location>
</feature>
<sequence>MIGALLSNAPANLLKSNGVAGVSEPATGDDAPGREQLAARDSLASSRAVTVRAGSAPPLTPEAVVALQQAEGSGDSAGRAGEATVTEDEGDTVQTPVNAAEDEAAAEEGQAAAGQEKEEGDSDGDGLDEAEEKQVQELKQRDQEVRAHEQAHARVGGAYAGAPSYTFQQGPDGKRYAVGGEVQIDTAAERTPEATIRKMQIVIRAATAPAEPSSQDLKVAQQARSQLADAQAELRAQQAEELSGGDGEDGAPGAEATGPDGGAPEENGPAGTGASDAGAGRNGEDEQRSERAAAISAYQSASQRASDNRSSSGAVYA</sequence>
<dbReference type="RefSeq" id="WP_248154521.1">
    <property type="nucleotide sequence ID" value="NZ_JALNMJ010000008.1"/>
</dbReference>
<proteinExistence type="predicted"/>
<dbReference type="Pfam" id="PF12118">
    <property type="entry name" value="SprA-related"/>
    <property type="match status" value="1"/>
</dbReference>
<accession>A0ABT0GUC2</accession>
<evidence type="ECO:0000256" key="1">
    <source>
        <dbReference type="SAM" id="MobiDB-lite"/>
    </source>
</evidence>
<evidence type="ECO:0008006" key="4">
    <source>
        <dbReference type="Google" id="ProtNLM"/>
    </source>
</evidence>
<dbReference type="EMBL" id="JALNMJ010000008">
    <property type="protein sequence ID" value="MCK7613039.1"/>
    <property type="molecule type" value="Genomic_DNA"/>
</dbReference>
<feature type="compositionally biased region" description="Polar residues" evidence="1">
    <location>
        <begin position="308"/>
        <end position="317"/>
    </location>
</feature>
<feature type="compositionally biased region" description="Basic and acidic residues" evidence="1">
    <location>
        <begin position="132"/>
        <end position="152"/>
    </location>
</feature>
<evidence type="ECO:0000313" key="3">
    <source>
        <dbReference type="Proteomes" id="UP001431221"/>
    </source>
</evidence>
<evidence type="ECO:0000313" key="2">
    <source>
        <dbReference type="EMBL" id="MCK7613039.1"/>
    </source>
</evidence>
<feature type="compositionally biased region" description="Low complexity" evidence="1">
    <location>
        <begin position="251"/>
        <end position="266"/>
    </location>
</feature>
<feature type="compositionally biased region" description="Acidic residues" evidence="1">
    <location>
        <begin position="118"/>
        <end position="131"/>
    </location>
</feature>
<comment type="caution">
    <text evidence="2">The sequence shown here is derived from an EMBL/GenBank/DDBJ whole genome shotgun (WGS) entry which is preliminary data.</text>
</comment>
<reference evidence="2" key="1">
    <citation type="submission" date="2022-04" db="EMBL/GenBank/DDBJ databases">
        <title>Roseibium sp. CAU 1639 isolated from mud.</title>
        <authorList>
            <person name="Kim W."/>
        </authorList>
    </citation>
    <scope>NUCLEOTIDE SEQUENCE</scope>
    <source>
        <strain evidence="2">CAU 1639</strain>
    </source>
</reference>
<name>A0ABT0GUC2_9HYPH</name>
<dbReference type="InterPro" id="IPR021973">
    <property type="entry name" value="SprA-related"/>
</dbReference>
<gene>
    <name evidence="2" type="ORF">M0H32_12755</name>
</gene>
<dbReference type="Proteomes" id="UP001431221">
    <property type="component" value="Unassembled WGS sequence"/>
</dbReference>
<feature type="region of interest" description="Disordered" evidence="1">
    <location>
        <begin position="1"/>
        <end position="178"/>
    </location>
</feature>